<keyword evidence="3" id="KW-0812">Transmembrane</keyword>
<evidence type="ECO:0000313" key="9">
    <source>
        <dbReference type="Proteomes" id="UP001152795"/>
    </source>
</evidence>
<dbReference type="SUPFAM" id="SSF52540">
    <property type="entry name" value="P-loop containing nucleoside triphosphate hydrolases"/>
    <property type="match status" value="1"/>
</dbReference>
<dbReference type="InterPro" id="IPR017871">
    <property type="entry name" value="ABC_transporter-like_CS"/>
</dbReference>
<feature type="non-terminal residue" evidence="8">
    <location>
        <position position="358"/>
    </location>
</feature>
<reference evidence="8" key="1">
    <citation type="submission" date="2020-04" db="EMBL/GenBank/DDBJ databases">
        <authorList>
            <person name="Alioto T."/>
            <person name="Alioto T."/>
            <person name="Gomez Garrido J."/>
        </authorList>
    </citation>
    <scope>NUCLEOTIDE SEQUENCE</scope>
    <source>
        <strain evidence="8">A484AB</strain>
    </source>
</reference>
<dbReference type="GO" id="GO:0005743">
    <property type="term" value="C:mitochondrial inner membrane"/>
    <property type="evidence" value="ECO:0007669"/>
    <property type="project" value="TreeGrafter"/>
</dbReference>
<dbReference type="Pfam" id="PF00664">
    <property type="entry name" value="ABC_membrane"/>
    <property type="match status" value="1"/>
</dbReference>
<evidence type="ECO:0000256" key="2">
    <source>
        <dbReference type="ARBA" id="ARBA00007577"/>
    </source>
</evidence>
<name>A0A6S7IKP1_PARCT</name>
<gene>
    <name evidence="8" type="ORF">PACLA_8A048303</name>
</gene>
<dbReference type="FunFam" id="3.40.50.300:FF:002695">
    <property type="entry name" value="ABC multidrug transporter, putative"/>
    <property type="match status" value="1"/>
</dbReference>
<dbReference type="GO" id="GO:0016887">
    <property type="term" value="F:ATP hydrolysis activity"/>
    <property type="evidence" value="ECO:0007669"/>
    <property type="project" value="InterPro"/>
</dbReference>
<keyword evidence="7" id="KW-0472">Membrane</keyword>
<dbReference type="SMART" id="SM00382">
    <property type="entry name" value="AAA"/>
    <property type="match status" value="1"/>
</dbReference>
<dbReference type="SUPFAM" id="SSF90123">
    <property type="entry name" value="ABC transporter transmembrane region"/>
    <property type="match status" value="1"/>
</dbReference>
<dbReference type="InterPro" id="IPR027417">
    <property type="entry name" value="P-loop_NTPase"/>
</dbReference>
<dbReference type="AlphaFoldDB" id="A0A6S7IKP1"/>
<keyword evidence="9" id="KW-1185">Reference proteome</keyword>
<evidence type="ECO:0000256" key="4">
    <source>
        <dbReference type="ARBA" id="ARBA00022741"/>
    </source>
</evidence>
<dbReference type="InterPro" id="IPR003439">
    <property type="entry name" value="ABC_transporter-like_ATP-bd"/>
</dbReference>
<dbReference type="PANTHER" id="PTHR43394:SF27">
    <property type="entry name" value="ATP-DEPENDENT TRANSLOCASE ABCB1-LIKE"/>
    <property type="match status" value="1"/>
</dbReference>
<sequence length="358" mass="39262">VAAETISNIQTVVSLGREEEFFERFKASQVEPFRKAKRSSHIAGLANGTLMGAININFAVGFRYGGYLITEDEITVKDMMQAVMTIMTCAVIVGQLFSMTPDYTEAMEATNKVFSFLEKTPNIDSYSDRGVHPSSCRGEIRIANVRFRYPTRRNAKVLRNLNFNVQPGQTVALVGTSGCGKSTSVSLVERFYDARSGSVMIDGHDVKEDNIAYGDTSRTISDSEIEAAARSANIHDFISTLPKKYDTQVGDRGTLISGGQKQRIAIARALIRDPKILLLDEATSALDTESEKVVQQALDKASIGRTTLVIAHRLSTIQHADAIIVIKKGKVIERGTHEELLALKGIYYALNRAQSSSS</sequence>
<keyword evidence="5" id="KW-0067">ATP-binding</keyword>
<dbReference type="InterPro" id="IPR039421">
    <property type="entry name" value="Type_1_exporter"/>
</dbReference>
<comment type="caution">
    <text evidence="8">The sequence shown here is derived from an EMBL/GenBank/DDBJ whole genome shotgun (WGS) entry which is preliminary data.</text>
</comment>
<evidence type="ECO:0000313" key="8">
    <source>
        <dbReference type="EMBL" id="CAB4017893.1"/>
    </source>
</evidence>
<dbReference type="PANTHER" id="PTHR43394">
    <property type="entry name" value="ATP-DEPENDENT PERMEASE MDL1, MITOCHONDRIAL"/>
    <property type="match status" value="1"/>
</dbReference>
<dbReference type="OrthoDB" id="6500128at2759"/>
<dbReference type="GO" id="GO:0015421">
    <property type="term" value="F:ABC-type oligopeptide transporter activity"/>
    <property type="evidence" value="ECO:0007669"/>
    <property type="project" value="TreeGrafter"/>
</dbReference>
<comment type="subcellular location">
    <subcellularLocation>
        <location evidence="1">Membrane</location>
        <topology evidence="1">Multi-pass membrane protein</topology>
    </subcellularLocation>
</comment>
<dbReference type="PROSITE" id="PS00211">
    <property type="entry name" value="ABC_TRANSPORTER_1"/>
    <property type="match status" value="1"/>
</dbReference>
<evidence type="ECO:0000256" key="6">
    <source>
        <dbReference type="ARBA" id="ARBA00022989"/>
    </source>
</evidence>
<dbReference type="PROSITE" id="PS50929">
    <property type="entry name" value="ABC_TM1F"/>
    <property type="match status" value="1"/>
</dbReference>
<evidence type="ECO:0000256" key="5">
    <source>
        <dbReference type="ARBA" id="ARBA00022840"/>
    </source>
</evidence>
<accession>A0A6S7IKP1</accession>
<evidence type="ECO:0000256" key="3">
    <source>
        <dbReference type="ARBA" id="ARBA00022692"/>
    </source>
</evidence>
<evidence type="ECO:0000256" key="1">
    <source>
        <dbReference type="ARBA" id="ARBA00004141"/>
    </source>
</evidence>
<dbReference type="InterPro" id="IPR011527">
    <property type="entry name" value="ABC1_TM_dom"/>
</dbReference>
<evidence type="ECO:0000256" key="7">
    <source>
        <dbReference type="ARBA" id="ARBA00023136"/>
    </source>
</evidence>
<dbReference type="PROSITE" id="PS50893">
    <property type="entry name" value="ABC_TRANSPORTER_2"/>
    <property type="match status" value="1"/>
</dbReference>
<dbReference type="InterPro" id="IPR036640">
    <property type="entry name" value="ABC1_TM_sf"/>
</dbReference>
<organism evidence="8 9">
    <name type="scientific">Paramuricea clavata</name>
    <name type="common">Red gorgonian</name>
    <name type="synonym">Violescent sea-whip</name>
    <dbReference type="NCBI Taxonomy" id="317549"/>
    <lineage>
        <taxon>Eukaryota</taxon>
        <taxon>Metazoa</taxon>
        <taxon>Cnidaria</taxon>
        <taxon>Anthozoa</taxon>
        <taxon>Octocorallia</taxon>
        <taxon>Malacalcyonacea</taxon>
        <taxon>Plexauridae</taxon>
        <taxon>Paramuricea</taxon>
    </lineage>
</organism>
<dbReference type="Proteomes" id="UP001152795">
    <property type="component" value="Unassembled WGS sequence"/>
</dbReference>
<dbReference type="Pfam" id="PF00005">
    <property type="entry name" value="ABC_tran"/>
    <property type="match status" value="1"/>
</dbReference>
<protein>
    <submittedName>
        <fullName evidence="8">Multidrug resistance 1-like</fullName>
    </submittedName>
</protein>
<dbReference type="EMBL" id="CACRXK020009757">
    <property type="protein sequence ID" value="CAB4017893.1"/>
    <property type="molecule type" value="Genomic_DNA"/>
</dbReference>
<dbReference type="GO" id="GO:0090374">
    <property type="term" value="P:oligopeptide export from mitochondrion"/>
    <property type="evidence" value="ECO:0007669"/>
    <property type="project" value="TreeGrafter"/>
</dbReference>
<proteinExistence type="inferred from homology"/>
<comment type="similarity">
    <text evidence="2">Belongs to the ABC transporter superfamily. ABCB family. Multidrug resistance exporter (TC 3.A.1.201) subfamily.</text>
</comment>
<dbReference type="Gene3D" id="3.40.50.300">
    <property type="entry name" value="P-loop containing nucleotide triphosphate hydrolases"/>
    <property type="match status" value="2"/>
</dbReference>
<dbReference type="Gene3D" id="1.20.1560.10">
    <property type="entry name" value="ABC transporter type 1, transmembrane domain"/>
    <property type="match status" value="1"/>
</dbReference>
<dbReference type="InterPro" id="IPR003593">
    <property type="entry name" value="AAA+_ATPase"/>
</dbReference>
<keyword evidence="6" id="KW-1133">Transmembrane helix</keyword>
<dbReference type="GO" id="GO:0005524">
    <property type="term" value="F:ATP binding"/>
    <property type="evidence" value="ECO:0007669"/>
    <property type="project" value="UniProtKB-KW"/>
</dbReference>
<dbReference type="CDD" id="cd03249">
    <property type="entry name" value="ABC_MTABC3_MDL1_MDL2"/>
    <property type="match status" value="1"/>
</dbReference>
<keyword evidence="4" id="KW-0547">Nucleotide-binding</keyword>